<keyword evidence="1" id="KW-0175">Coiled coil</keyword>
<evidence type="ECO:0000313" key="4">
    <source>
        <dbReference type="EMBL" id="QRN55307.1"/>
    </source>
</evidence>
<dbReference type="InterPro" id="IPR006171">
    <property type="entry name" value="TOPRIM_dom"/>
</dbReference>
<dbReference type="EMBL" id="CP064030">
    <property type="protein sequence ID" value="QRN55307.1"/>
    <property type="molecule type" value="Genomic_DNA"/>
</dbReference>
<dbReference type="Pfam" id="PF13362">
    <property type="entry name" value="Toprim_3"/>
    <property type="match status" value="1"/>
</dbReference>
<dbReference type="CDD" id="cd01029">
    <property type="entry name" value="TOPRIM_primases"/>
    <property type="match status" value="1"/>
</dbReference>
<organism evidence="4 5">
    <name type="scientific">Dyella caseinilytica</name>
    <dbReference type="NCBI Taxonomy" id="1849581"/>
    <lineage>
        <taxon>Bacteria</taxon>
        <taxon>Pseudomonadati</taxon>
        <taxon>Pseudomonadota</taxon>
        <taxon>Gammaproteobacteria</taxon>
        <taxon>Lysobacterales</taxon>
        <taxon>Rhodanobacteraceae</taxon>
        <taxon>Dyella</taxon>
    </lineage>
</organism>
<sequence length="718" mass="79281">MSAGQSYGAVDVVRQFEAAMHAANIVPVLNRGGISDDGQLIRFHVDGDNKGTLNGWAVLHGDGIPAGEFGSWKTGESHSWCAKRDSELTPAERAEQKRRVELARVERERAQKLRHAEAAKEANAAWQAAASASDHPYLRAKGVQSHGLRVARNDSNGVRIGDLLIPIQNSHGELVSLQRITDNGAKFYLVGGEKRGCFYRFGGEGKAWLVEGYATGASVHAATAQPVVVAFDAGSLKQVADLLRGQLFGVAADNDESGVGQKAADATGLPWVMPPTTGQDWNDYAAEHGAEAVRELLTLAGELSPIGRRKQVDVHRMQPVGFTSWPDVNTQGRPQDTVTNMQHMLSHYGFTVRYDVIRKRIDVNYPGMTAMAENQQSIALATVRSLCAKNCLPKQDVAEHLIHVSNMPENLWNPVADFIRSRPWDGQSRFGDLLATVELREGYDFDLWVVLLRRWLISAVAAALKPSGFMSKGVLVFQGAQSVGKTSWFRSLVPASMRDLIKVDAMIDPQNKDTVISAVSHWLVEIGELDGTLRRADIARLKGFISQDCDQFRRPYARAEDKAPRRTVFFASVNPEQFLADDTGNVRWWTIPVAAINHSHAIDMQQLWAEAATWYESGERWWLDGDEEVRLERLNGLHQVTDPIGELIASKYGNTPASAPRRPMTTSEVLLEIGFDRPTKVNLNEAAKALRALFGEPRRTNAGRQFTVPCARFNDSPL</sequence>
<dbReference type="InterPro" id="IPR007936">
    <property type="entry name" value="VapE-like_dom"/>
</dbReference>
<reference evidence="4 5" key="1">
    <citation type="submission" date="2020-10" db="EMBL/GenBank/DDBJ databases">
        <title>Phylogeny of dyella-like bacteria.</title>
        <authorList>
            <person name="Fu J."/>
        </authorList>
    </citation>
    <scope>NUCLEOTIDE SEQUENCE [LARGE SCALE GENOMIC DNA]</scope>
    <source>
        <strain evidence="4 5">DHOB09</strain>
    </source>
</reference>
<dbReference type="PANTHER" id="PTHR34985">
    <property type="entry name" value="SLR0554 PROTEIN"/>
    <property type="match status" value="1"/>
</dbReference>
<proteinExistence type="predicted"/>
<dbReference type="Proteomes" id="UP000663181">
    <property type="component" value="Chromosome"/>
</dbReference>
<evidence type="ECO:0000259" key="2">
    <source>
        <dbReference type="Pfam" id="PF05272"/>
    </source>
</evidence>
<name>A0ABX7GY17_9GAMM</name>
<dbReference type="InterPro" id="IPR034154">
    <property type="entry name" value="TOPRIM_DnaG/twinkle"/>
</dbReference>
<dbReference type="PANTHER" id="PTHR34985:SF1">
    <property type="entry name" value="SLR0554 PROTEIN"/>
    <property type="match status" value="1"/>
</dbReference>
<protein>
    <submittedName>
        <fullName evidence="4">Toprim domain-containing protein</fullName>
    </submittedName>
</protein>
<gene>
    <name evidence="4" type="ORF">ISN74_08270</name>
</gene>
<dbReference type="SUPFAM" id="SSF56731">
    <property type="entry name" value="DNA primase core"/>
    <property type="match status" value="1"/>
</dbReference>
<evidence type="ECO:0000259" key="3">
    <source>
        <dbReference type="Pfam" id="PF13362"/>
    </source>
</evidence>
<dbReference type="RefSeq" id="WP_188798875.1">
    <property type="nucleotide sequence ID" value="NZ_BMIZ01000001.1"/>
</dbReference>
<feature type="domain" description="Virulence-associated protein E-like" evidence="2">
    <location>
        <begin position="421"/>
        <end position="635"/>
    </location>
</feature>
<keyword evidence="5" id="KW-1185">Reference proteome</keyword>
<feature type="domain" description="Toprim" evidence="3">
    <location>
        <begin position="209"/>
        <end position="291"/>
    </location>
</feature>
<accession>A0ABX7GY17</accession>
<evidence type="ECO:0000313" key="5">
    <source>
        <dbReference type="Proteomes" id="UP000663181"/>
    </source>
</evidence>
<feature type="coiled-coil region" evidence="1">
    <location>
        <begin position="91"/>
        <end position="122"/>
    </location>
</feature>
<dbReference type="Pfam" id="PF05272">
    <property type="entry name" value="VapE-like_dom"/>
    <property type="match status" value="1"/>
</dbReference>
<evidence type="ECO:0000256" key="1">
    <source>
        <dbReference type="SAM" id="Coils"/>
    </source>
</evidence>